<comment type="similarity">
    <text evidence="11">Belongs to the tetrahydrofolate dehydrogenase/cyclohydrolase family.</text>
</comment>
<dbReference type="GO" id="GO:0052816">
    <property type="term" value="F:long-chain fatty acyl-CoA hydrolase activity"/>
    <property type="evidence" value="ECO:0007669"/>
    <property type="project" value="TreeGrafter"/>
</dbReference>
<organism evidence="16 17">
    <name type="scientific">Thamnidium elegans</name>
    <dbReference type="NCBI Taxonomy" id="101142"/>
    <lineage>
        <taxon>Eukaryota</taxon>
        <taxon>Fungi</taxon>
        <taxon>Fungi incertae sedis</taxon>
        <taxon>Mucoromycota</taxon>
        <taxon>Mucoromycotina</taxon>
        <taxon>Mucoromycetes</taxon>
        <taxon>Mucorales</taxon>
        <taxon>Mucorineae</taxon>
        <taxon>Mucoraceae</taxon>
        <taxon>Thamnidium</taxon>
    </lineage>
</organism>
<feature type="region of interest" description="Disordered" evidence="14">
    <location>
        <begin position="240"/>
        <end position="267"/>
    </location>
</feature>
<keyword evidence="6" id="KW-0378">Hydrolase</keyword>
<evidence type="ECO:0000256" key="8">
    <source>
        <dbReference type="ARBA" id="ARBA00023027"/>
    </source>
</evidence>
<feature type="domain" description="HotDog ACOT-type" evidence="15">
    <location>
        <begin position="297"/>
        <end position="409"/>
    </location>
</feature>
<dbReference type="SUPFAM" id="SSF54637">
    <property type="entry name" value="Thioesterase/thiol ester dehydrase-isomerase"/>
    <property type="match status" value="2"/>
</dbReference>
<dbReference type="Gene3D" id="3.40.50.720">
    <property type="entry name" value="NAD(P)-binding Rossmann-like Domain"/>
    <property type="match status" value="1"/>
</dbReference>
<dbReference type="InterPro" id="IPR046346">
    <property type="entry name" value="Aminoacid_DH-like_N_sf"/>
</dbReference>
<gene>
    <name evidence="16" type="ORF">INT48_006462</name>
</gene>
<dbReference type="EMBL" id="JAEPRE010000064">
    <property type="protein sequence ID" value="KAG2233970.1"/>
    <property type="molecule type" value="Genomic_DNA"/>
</dbReference>
<evidence type="ECO:0000259" key="15">
    <source>
        <dbReference type="PROSITE" id="PS51770"/>
    </source>
</evidence>
<evidence type="ECO:0000256" key="4">
    <source>
        <dbReference type="ARBA" id="ARBA00022490"/>
    </source>
</evidence>
<keyword evidence="7" id="KW-0560">Oxidoreductase</keyword>
<evidence type="ECO:0000256" key="13">
    <source>
        <dbReference type="ARBA" id="ARBA00074830"/>
    </source>
</evidence>
<dbReference type="InterPro" id="IPR035812">
    <property type="entry name" value="m-THF_DH_NAD-bd"/>
</dbReference>
<comment type="function">
    <text evidence="10">Catalyzes oxidation of cytoplasmic one-carbon units for purine biosynthesis.</text>
</comment>
<evidence type="ECO:0000256" key="5">
    <source>
        <dbReference type="ARBA" id="ARBA00022563"/>
    </source>
</evidence>
<feature type="domain" description="HotDog ACOT-type" evidence="15">
    <location>
        <begin position="51"/>
        <end position="163"/>
    </location>
</feature>
<dbReference type="EC" id="1.5.1.15" evidence="12"/>
<keyword evidence="9" id="KW-0539">Nucleus</keyword>
<comment type="subunit">
    <text evidence="3">Homodimer.</text>
</comment>
<evidence type="ECO:0000256" key="2">
    <source>
        <dbReference type="ARBA" id="ARBA00004496"/>
    </source>
</evidence>
<dbReference type="Pfam" id="PF03061">
    <property type="entry name" value="4HBT"/>
    <property type="match status" value="2"/>
</dbReference>
<name>A0A8H7ST09_9FUNG</name>
<accession>A0A8H7ST09</accession>
<dbReference type="PANTHER" id="PTHR11049">
    <property type="entry name" value="ACYL COENZYME A THIOESTER HYDROLASE"/>
    <property type="match status" value="1"/>
</dbReference>
<evidence type="ECO:0000313" key="17">
    <source>
        <dbReference type="Proteomes" id="UP000613177"/>
    </source>
</evidence>
<dbReference type="GO" id="GO:0004488">
    <property type="term" value="F:methylenetetrahydrofolate dehydrogenase (NADP+) activity"/>
    <property type="evidence" value="ECO:0007669"/>
    <property type="project" value="InterPro"/>
</dbReference>
<dbReference type="InterPro" id="IPR020631">
    <property type="entry name" value="THF_DH/CycHdrlase_NAD-bd_dom"/>
</dbReference>
<keyword evidence="4" id="KW-0963">Cytoplasm</keyword>
<dbReference type="Proteomes" id="UP000613177">
    <property type="component" value="Unassembled WGS sequence"/>
</dbReference>
<dbReference type="GO" id="GO:0006637">
    <property type="term" value="P:acyl-CoA metabolic process"/>
    <property type="evidence" value="ECO:0007669"/>
    <property type="project" value="TreeGrafter"/>
</dbReference>
<evidence type="ECO:0000256" key="12">
    <source>
        <dbReference type="ARBA" id="ARBA00066980"/>
    </source>
</evidence>
<evidence type="ECO:0000256" key="6">
    <source>
        <dbReference type="ARBA" id="ARBA00022801"/>
    </source>
</evidence>
<dbReference type="FunFam" id="3.40.50.720:FF:000255">
    <property type="entry name" value="Methylenetetrahydrofolate dehydrogenase"/>
    <property type="match status" value="1"/>
</dbReference>
<dbReference type="SUPFAM" id="SSF53223">
    <property type="entry name" value="Aminoacid dehydrogenase-like, N-terminal domain"/>
    <property type="match status" value="1"/>
</dbReference>
<evidence type="ECO:0000256" key="9">
    <source>
        <dbReference type="ARBA" id="ARBA00023242"/>
    </source>
</evidence>
<dbReference type="PANTHER" id="PTHR11049:SF16">
    <property type="entry name" value="PROTEIN VDLD"/>
    <property type="match status" value="1"/>
</dbReference>
<dbReference type="InterPro" id="IPR040170">
    <property type="entry name" value="Cytosol_ACT"/>
</dbReference>
<evidence type="ECO:0000256" key="1">
    <source>
        <dbReference type="ARBA" id="ARBA00004123"/>
    </source>
</evidence>
<comment type="caution">
    <text evidence="16">The sequence shown here is derived from an EMBL/GenBank/DDBJ whole genome shotgun (WGS) entry which is preliminary data.</text>
</comment>
<evidence type="ECO:0000256" key="14">
    <source>
        <dbReference type="SAM" id="MobiDB-lite"/>
    </source>
</evidence>
<dbReference type="PROSITE" id="PS51770">
    <property type="entry name" value="HOTDOG_ACOT"/>
    <property type="match status" value="2"/>
</dbReference>
<comment type="subcellular location">
    <subcellularLocation>
        <location evidence="2">Cytoplasm</location>
    </subcellularLocation>
    <subcellularLocation>
        <location evidence="1">Nucleus</location>
    </subcellularLocation>
</comment>
<dbReference type="GO" id="GO:0005634">
    <property type="term" value="C:nucleus"/>
    <property type="evidence" value="ECO:0007669"/>
    <property type="project" value="UniProtKB-SubCell"/>
</dbReference>
<evidence type="ECO:0000256" key="10">
    <source>
        <dbReference type="ARBA" id="ARBA00053076"/>
    </source>
</evidence>
<dbReference type="Pfam" id="PF00763">
    <property type="entry name" value="THF_DHG_CYH"/>
    <property type="match status" value="1"/>
</dbReference>
<protein>
    <recommendedName>
        <fullName evidence="13">Methylenetetrahydrofolate dehydrogenase [NAD(+)]</fullName>
        <ecNumber evidence="12">1.5.1.15</ecNumber>
    </recommendedName>
</protein>
<dbReference type="Gene3D" id="3.40.50.10860">
    <property type="entry name" value="Leucine Dehydrogenase, chain A, domain 1"/>
    <property type="match status" value="1"/>
</dbReference>
<keyword evidence="5" id="KW-0554">One-carbon metabolism</keyword>
<dbReference type="InterPro" id="IPR029069">
    <property type="entry name" value="HotDog_dom_sf"/>
</dbReference>
<dbReference type="CDD" id="cd03442">
    <property type="entry name" value="BFIT_BACH"/>
    <property type="match status" value="2"/>
</dbReference>
<dbReference type="CDD" id="cd01079">
    <property type="entry name" value="NAD_bind_m-THF_DH"/>
    <property type="match status" value="1"/>
</dbReference>
<dbReference type="InterPro" id="IPR000672">
    <property type="entry name" value="THF_DH/CycHdrlase"/>
</dbReference>
<dbReference type="Pfam" id="PF02882">
    <property type="entry name" value="THF_DHG_CYH_C"/>
    <property type="match status" value="1"/>
</dbReference>
<dbReference type="FunFam" id="3.40.50.10860:FF:000012">
    <property type="entry name" value="Methylenetetrahydrofolate dehydrogenase [NAD(+)]"/>
    <property type="match status" value="1"/>
</dbReference>
<proteinExistence type="inferred from homology"/>
<evidence type="ECO:0000256" key="3">
    <source>
        <dbReference type="ARBA" id="ARBA00011738"/>
    </source>
</evidence>
<evidence type="ECO:0000256" key="11">
    <source>
        <dbReference type="ARBA" id="ARBA00061364"/>
    </source>
</evidence>
<dbReference type="InterPro" id="IPR006683">
    <property type="entry name" value="Thioestr_dom"/>
</dbReference>
<evidence type="ECO:0000313" key="16">
    <source>
        <dbReference type="EMBL" id="KAG2233970.1"/>
    </source>
</evidence>
<dbReference type="SUPFAM" id="SSF51735">
    <property type="entry name" value="NAD(P)-binding Rossmann-fold domains"/>
    <property type="match status" value="1"/>
</dbReference>
<keyword evidence="17" id="KW-1185">Reference proteome</keyword>
<dbReference type="GO" id="GO:0006730">
    <property type="term" value="P:one-carbon metabolic process"/>
    <property type="evidence" value="ECO:0007669"/>
    <property type="project" value="UniProtKB-KW"/>
</dbReference>
<dbReference type="PRINTS" id="PR00085">
    <property type="entry name" value="THFDHDRGNASE"/>
</dbReference>
<dbReference type="GO" id="GO:0004487">
    <property type="term" value="F:methylenetetrahydrofolate dehydrogenase (NAD+) activity"/>
    <property type="evidence" value="ECO:0007669"/>
    <property type="project" value="UniProtKB-EC"/>
</dbReference>
<dbReference type="InterPro" id="IPR036291">
    <property type="entry name" value="NAD(P)-bd_dom_sf"/>
</dbReference>
<dbReference type="GO" id="GO:0005829">
    <property type="term" value="C:cytosol"/>
    <property type="evidence" value="ECO:0007669"/>
    <property type="project" value="TreeGrafter"/>
</dbReference>
<reference evidence="16" key="1">
    <citation type="submission" date="2021-01" db="EMBL/GenBank/DDBJ databases">
        <title>Metabolic potential, ecology and presence of endohyphal bacteria is reflected in genomic diversity of Mucoromycotina.</title>
        <authorList>
            <person name="Muszewska A."/>
            <person name="Okrasinska A."/>
            <person name="Steczkiewicz K."/>
            <person name="Drgas O."/>
            <person name="Orlowska M."/>
            <person name="Perlinska-Lenart U."/>
            <person name="Aleksandrzak-Piekarczyk T."/>
            <person name="Szatraj K."/>
            <person name="Zielenkiewicz U."/>
            <person name="Pilsyk S."/>
            <person name="Malc E."/>
            <person name="Mieczkowski P."/>
            <person name="Kruszewska J.S."/>
            <person name="Biernat P."/>
            <person name="Pawlowska J."/>
        </authorList>
    </citation>
    <scope>NUCLEOTIDE SEQUENCE</scope>
    <source>
        <strain evidence="16">WA0000018081</strain>
    </source>
</reference>
<dbReference type="InterPro" id="IPR033120">
    <property type="entry name" value="HOTDOG_ACOT"/>
</dbReference>
<dbReference type="AlphaFoldDB" id="A0A8H7ST09"/>
<evidence type="ECO:0000256" key="7">
    <source>
        <dbReference type="ARBA" id="ARBA00023002"/>
    </source>
</evidence>
<dbReference type="Gene3D" id="3.10.129.10">
    <property type="entry name" value="Hotdog Thioesterase"/>
    <property type="match status" value="2"/>
</dbReference>
<dbReference type="InterPro" id="IPR020630">
    <property type="entry name" value="THF_DH/CycHdrlase_cat_dom"/>
</dbReference>
<sequence>MPSSMYDSAFEHVRSMWIRSVLFVTQPVFQRLLPDPYIEAGNVRVNAKAAHVSRITMTEIISPAQCNMKGYAYAGTILSWIDIAAGIAAKRHAVCPSVTRSVDDVAFLHPVKVGDIVTIQASVNKSWTSSMEVGVKVEAESPLSDKKFFVAHAYLTFVALSPRPSAKTYLGRILSAGFQTVAVPELLPLSIMENKRFEMAETRRQARFSHKKPDHQKIRDVMRQWSQGLREMADTDAPIKRHPGYFVSGRSSPNREHEDDNEEVEDEEDVLLLQKKKARRFSQDPRMKQQLKEKPMGYTFAEVVELVMPQHANTLSITFGGQIMAWMETCAIASANRLVKAYLLTASIDSLNFITSSGVGDVVTIRSVVSRSFNSSMEVYVSVEAENLLTGETKFTNDGFFTITAVDDDNIPVIIPKSVPQNEPGWELYEGGYERRLKRLNQREELINLVNTSRQEAANTPTIRLNQTTNPSPIFFFFSFTYTYNNKTMSCKTILASKVSAAFRTQIKEDIKERNIRPKLVGFLANEDPAAIKYAEWTAKTCAETGVEFELRKATKLELEGKITEANEDKSVNGIMVYYPVFGGKQDLYLQSCVSELKDVEGLCHKFVHNVYHNIRFMDSTETMKCIIPCTPLACVKILEYIGVYNPVIPYGNRLYGRTIAVVNRSEIVGRPLAAMLANDGAKVYSIDVTGVQIFTRGSGIKLAAHQVEDTELTAEQVIPQCDVVITGVPTPNYKLSTSLLKDGVIAINFSSFKNFEDDVKTRASIYVPSVGKVTVAMLERNLLRLHDYQNNLIEKKE</sequence>
<keyword evidence="8" id="KW-0520">NAD</keyword>